<evidence type="ECO:0000313" key="5">
    <source>
        <dbReference type="Proteomes" id="UP001057498"/>
    </source>
</evidence>
<dbReference type="SUPFAM" id="SSF51126">
    <property type="entry name" value="Pectin lyase-like"/>
    <property type="match status" value="1"/>
</dbReference>
<name>A0ABN6PVV1_9BURK</name>
<evidence type="ECO:0000259" key="3">
    <source>
        <dbReference type="SMART" id="SM00722"/>
    </source>
</evidence>
<feature type="signal peptide" evidence="2">
    <location>
        <begin position="1"/>
        <end position="33"/>
    </location>
</feature>
<proteinExistence type="predicted"/>
<keyword evidence="5" id="KW-1185">Reference proteome</keyword>
<dbReference type="RefSeq" id="WP_251970874.1">
    <property type="nucleotide sequence ID" value="NZ_AP025730.1"/>
</dbReference>
<dbReference type="InterPro" id="IPR011050">
    <property type="entry name" value="Pectin_lyase_fold/virulence"/>
</dbReference>
<dbReference type="InterPro" id="IPR007742">
    <property type="entry name" value="NosD_dom"/>
</dbReference>
<dbReference type="InterPro" id="IPR006626">
    <property type="entry name" value="PbH1"/>
</dbReference>
<dbReference type="InterPro" id="IPR012334">
    <property type="entry name" value="Pectin_lyas_fold"/>
</dbReference>
<feature type="chain" id="PRO_5046608891" evidence="2">
    <location>
        <begin position="34"/>
        <end position="478"/>
    </location>
</feature>
<evidence type="ECO:0000256" key="1">
    <source>
        <dbReference type="SAM" id="MobiDB-lite"/>
    </source>
</evidence>
<reference evidence="4" key="1">
    <citation type="submission" date="2022-04" db="EMBL/GenBank/DDBJ databases">
        <title>Whole genome sequence of Sphaerotilus sp. FB-5.</title>
        <authorList>
            <person name="Takeda M."/>
            <person name="Narihara S."/>
            <person name="Akimoto M."/>
            <person name="Akimoto R."/>
            <person name="Nishiyashiki S."/>
            <person name="Murakami T."/>
        </authorList>
    </citation>
    <scope>NUCLEOTIDE SEQUENCE</scope>
    <source>
        <strain evidence="4">FB-5</strain>
    </source>
</reference>
<dbReference type="SMART" id="SM00710">
    <property type="entry name" value="PbH1"/>
    <property type="match status" value="7"/>
</dbReference>
<dbReference type="Proteomes" id="UP001057498">
    <property type="component" value="Chromosome"/>
</dbReference>
<keyword evidence="2" id="KW-0732">Signal</keyword>
<dbReference type="Pfam" id="PF05048">
    <property type="entry name" value="NosD"/>
    <property type="match status" value="1"/>
</dbReference>
<dbReference type="Gene3D" id="2.160.20.10">
    <property type="entry name" value="Single-stranded right-handed beta-helix, Pectin lyase-like"/>
    <property type="match status" value="1"/>
</dbReference>
<feature type="compositionally biased region" description="Polar residues" evidence="1">
    <location>
        <begin position="469"/>
        <end position="478"/>
    </location>
</feature>
<feature type="region of interest" description="Disordered" evidence="1">
    <location>
        <begin position="456"/>
        <end position="478"/>
    </location>
</feature>
<organism evidence="4 5">
    <name type="scientific">Sphaerotilus microaerophilus</name>
    <dbReference type="NCBI Taxonomy" id="2914710"/>
    <lineage>
        <taxon>Bacteria</taxon>
        <taxon>Pseudomonadati</taxon>
        <taxon>Pseudomonadota</taxon>
        <taxon>Betaproteobacteria</taxon>
        <taxon>Burkholderiales</taxon>
        <taxon>Sphaerotilaceae</taxon>
        <taxon>Sphaerotilus</taxon>
    </lineage>
</organism>
<protein>
    <submittedName>
        <fullName evidence="4">Carbohydrate-binding protein</fullName>
    </submittedName>
</protein>
<dbReference type="NCBIfam" id="TIGR04247">
    <property type="entry name" value="NosD_copper_fam"/>
    <property type="match status" value="1"/>
</dbReference>
<accession>A0ABN6PVV1</accession>
<sequence length="478" mass="52747">MSHRKVVRAMARTMARAAWLACAGLALTAAAQLAPFGARESASEADSPGDKPRVAASDLATAPRVDVDKPVELIPLYQRDKRIHGLKPLQALIDAAPEGAVLNVPSGRYAGPVHLKKPLTIVGQGEVVVDGGDKGTVFVVETNGATLRHLTITGSGDSHDSDDGCLNLRGHRNTIEDVTIADCLFGIDLKQSSDNLLRGNRVRSKPAELGVRGDAIRLWYSHRNRIEGNLITDSRDMVAWYSNDNVYLRNEGRRSRYSIHFMFANRNVVEHNRFIDNAVGVYYMYCEGGGARHNLISHATGATGMALGFKEASDIFIEDNEIIYSAIGVGSDISPFQPNTTIRFNRNRFAYNGIAIQLTSELGGNVLADNLFEGNLTDIVRAGHSNGTENRWVGNWFDTYQGFDRNGDGVGDQPHEHYAYADQIWMEIPAARFFKTSPVLEMLDFLERLAPFSSPDLQLRDDKPRQHRPTLNTLESRS</sequence>
<evidence type="ECO:0000313" key="4">
    <source>
        <dbReference type="EMBL" id="BDI07707.1"/>
    </source>
</evidence>
<gene>
    <name evidence="4" type="primary">nosD_2</name>
    <name evidence="4" type="ORF">CATMQ487_46770</name>
</gene>
<dbReference type="InterPro" id="IPR006633">
    <property type="entry name" value="Carb-bd_sugar_hydrolysis-dom"/>
</dbReference>
<dbReference type="EMBL" id="AP025730">
    <property type="protein sequence ID" value="BDI07707.1"/>
    <property type="molecule type" value="Genomic_DNA"/>
</dbReference>
<feature type="region of interest" description="Disordered" evidence="1">
    <location>
        <begin position="41"/>
        <end position="61"/>
    </location>
</feature>
<feature type="domain" description="Carbohydrate-binding/sugar hydrolysis" evidence="3">
    <location>
        <begin position="96"/>
        <end position="249"/>
    </location>
</feature>
<dbReference type="SMART" id="SM00722">
    <property type="entry name" value="CASH"/>
    <property type="match status" value="1"/>
</dbReference>
<evidence type="ECO:0000256" key="2">
    <source>
        <dbReference type="SAM" id="SignalP"/>
    </source>
</evidence>
<dbReference type="InterPro" id="IPR026464">
    <property type="entry name" value="NosD_copper_fam"/>
</dbReference>